<dbReference type="Proteomes" id="UP000614272">
    <property type="component" value="Unassembled WGS sequence"/>
</dbReference>
<name>A0ABQ1QYY8_9ALTE</name>
<reference evidence="2" key="1">
    <citation type="journal article" date="2019" name="Int. J. Syst. Evol. Microbiol.">
        <title>The Global Catalogue of Microorganisms (GCM) 10K type strain sequencing project: providing services to taxonomists for standard genome sequencing and annotation.</title>
        <authorList>
            <consortium name="The Broad Institute Genomics Platform"/>
            <consortium name="The Broad Institute Genome Sequencing Center for Infectious Disease"/>
            <person name="Wu L."/>
            <person name="Ma J."/>
        </authorList>
    </citation>
    <scope>NUCLEOTIDE SEQUENCE [LARGE SCALE GENOMIC DNA]</scope>
    <source>
        <strain evidence="2">CGMCC 1.12923</strain>
    </source>
</reference>
<dbReference type="EMBL" id="BMGJ01000001">
    <property type="protein sequence ID" value="GGD48968.1"/>
    <property type="molecule type" value="Genomic_DNA"/>
</dbReference>
<comment type="caution">
    <text evidence="1">The sequence shown here is derived from an EMBL/GenBank/DDBJ whole genome shotgun (WGS) entry which is preliminary data.</text>
</comment>
<dbReference type="RefSeq" id="WP_099033446.1">
    <property type="nucleotide sequence ID" value="NZ_BMGJ01000001.1"/>
</dbReference>
<keyword evidence="2" id="KW-1185">Reference proteome</keyword>
<sequence>MTDYHRIHGSIRIELEGRILILHAEGPGNAELVQQYQQDVKHYRDQLRGKPWGNLVVFYNEPLLTPEGKELMYESIRRSRESGMVAVAMVLSQANSPSIVRQFWEGIYTKVGMPHVFFDSQDEARNWLETLL</sequence>
<gene>
    <name evidence="1" type="ORF">GCM10011357_01200</name>
</gene>
<accession>A0ABQ1QYY8</accession>
<evidence type="ECO:0000313" key="2">
    <source>
        <dbReference type="Proteomes" id="UP000614272"/>
    </source>
</evidence>
<evidence type="ECO:0008006" key="3">
    <source>
        <dbReference type="Google" id="ProtNLM"/>
    </source>
</evidence>
<protein>
    <recommendedName>
        <fullName evidence="3">STAS/SEC14 domain-containing protein</fullName>
    </recommendedName>
</protein>
<organism evidence="1 2">
    <name type="scientific">Lacimicrobium alkaliphilum</name>
    <dbReference type="NCBI Taxonomy" id="1526571"/>
    <lineage>
        <taxon>Bacteria</taxon>
        <taxon>Pseudomonadati</taxon>
        <taxon>Pseudomonadota</taxon>
        <taxon>Gammaproteobacteria</taxon>
        <taxon>Alteromonadales</taxon>
        <taxon>Alteromonadaceae</taxon>
        <taxon>Lacimicrobium</taxon>
    </lineage>
</organism>
<proteinExistence type="predicted"/>
<evidence type="ECO:0000313" key="1">
    <source>
        <dbReference type="EMBL" id="GGD48968.1"/>
    </source>
</evidence>